<organism evidence="3 4">
    <name type="scientific">Aspergillus indologenus CBS 114.80</name>
    <dbReference type="NCBI Taxonomy" id="1450541"/>
    <lineage>
        <taxon>Eukaryota</taxon>
        <taxon>Fungi</taxon>
        <taxon>Dikarya</taxon>
        <taxon>Ascomycota</taxon>
        <taxon>Pezizomycotina</taxon>
        <taxon>Eurotiomycetes</taxon>
        <taxon>Eurotiomycetidae</taxon>
        <taxon>Eurotiales</taxon>
        <taxon>Aspergillaceae</taxon>
        <taxon>Aspergillus</taxon>
        <taxon>Aspergillus subgen. Circumdati</taxon>
    </lineage>
</organism>
<dbReference type="Proteomes" id="UP000248817">
    <property type="component" value="Unassembled WGS sequence"/>
</dbReference>
<reference evidence="3 4" key="1">
    <citation type="submission" date="2018-02" db="EMBL/GenBank/DDBJ databases">
        <title>The genomes of Aspergillus section Nigri reveals drivers in fungal speciation.</title>
        <authorList>
            <consortium name="DOE Joint Genome Institute"/>
            <person name="Vesth T.C."/>
            <person name="Nybo J."/>
            <person name="Theobald S."/>
            <person name="Brandl J."/>
            <person name="Frisvad J.C."/>
            <person name="Nielsen K.F."/>
            <person name="Lyhne E.K."/>
            <person name="Kogle M.E."/>
            <person name="Kuo A."/>
            <person name="Riley R."/>
            <person name="Clum A."/>
            <person name="Nolan M."/>
            <person name="Lipzen A."/>
            <person name="Salamov A."/>
            <person name="Henrissat B."/>
            <person name="Wiebenga A."/>
            <person name="De vries R.P."/>
            <person name="Grigoriev I.V."/>
            <person name="Mortensen U.H."/>
            <person name="Andersen M.R."/>
            <person name="Baker S.E."/>
        </authorList>
    </citation>
    <scope>NUCLEOTIDE SEQUENCE [LARGE SCALE GENOMIC DNA]</scope>
    <source>
        <strain evidence="3 4">CBS 114.80</strain>
    </source>
</reference>
<dbReference type="EMBL" id="KZ825501">
    <property type="protein sequence ID" value="PYI31600.1"/>
    <property type="molecule type" value="Genomic_DNA"/>
</dbReference>
<protein>
    <submittedName>
        <fullName evidence="3">Proline racemase</fullName>
    </submittedName>
</protein>
<dbReference type="SUPFAM" id="SSF54506">
    <property type="entry name" value="Diaminopimelate epimerase-like"/>
    <property type="match status" value="1"/>
</dbReference>
<evidence type="ECO:0000313" key="4">
    <source>
        <dbReference type="Proteomes" id="UP000248817"/>
    </source>
</evidence>
<dbReference type="PANTHER" id="PTHR33442">
    <property type="entry name" value="TRANS-3-HYDROXY-L-PROLINE DEHYDRATASE"/>
    <property type="match status" value="1"/>
</dbReference>
<dbReference type="GO" id="GO:0047580">
    <property type="term" value="F:4-hydroxyproline epimerase activity"/>
    <property type="evidence" value="ECO:0007669"/>
    <property type="project" value="TreeGrafter"/>
</dbReference>
<dbReference type="PANTHER" id="PTHR33442:SF5">
    <property type="entry name" value="BIFUNCTIONAL TRANS-3-HYDROXY-L-PROLINE DEHYDRATASE_2-EPIMERASE"/>
    <property type="match status" value="1"/>
</dbReference>
<sequence length="360" mass="38327">MVHSNRAVHIVSVHSAGEIGDVIVGGVLDVPGQTMFDKMTYFRTEADELRQLLLNEPRGRPSRNVNLVLPACDPRADAGFLIMESQEYAYMSGSNTICTATALLETGMVKMQEPTTVLRLDTAAGLVAVTAECEAGKCKSVAFDNVPAFVFHLDLAVDVPGLGTILCDVAYGGMMYAIVDMAQTDLTMDPDEGQRIVEYGERIKRAVQAAVHPVHPDNPGIHGVTNFIFTTALVAGDGPDGGKKAQNAVVVSPGRLDRSPCGTGTCARMAQLHARQQLAVGEPFVHTSIIGTEYVGSITGTVKVGEYDAILPRVKGSAWITSFQQVVLDPTDPFPQGFRVGDAWHVSKVPVPAGAPVNSI</sequence>
<dbReference type="Gene3D" id="3.10.310.10">
    <property type="entry name" value="Diaminopimelate Epimerase, Chain A, domain 1"/>
    <property type="match status" value="2"/>
</dbReference>
<dbReference type="AlphaFoldDB" id="A0A2V5ISK8"/>
<proteinExistence type="inferred from homology"/>
<evidence type="ECO:0000256" key="1">
    <source>
        <dbReference type="ARBA" id="ARBA00007529"/>
    </source>
</evidence>
<gene>
    <name evidence="3" type="ORF">BP00DRAFT_495102</name>
</gene>
<dbReference type="Pfam" id="PF05544">
    <property type="entry name" value="Pro_racemase"/>
    <property type="match status" value="1"/>
</dbReference>
<feature type="active site" description="Proton donor" evidence="2">
    <location>
        <position position="261"/>
    </location>
</feature>
<keyword evidence="4" id="KW-1185">Reference proteome</keyword>
<feature type="active site" description="Proton acceptor" evidence="2">
    <location>
        <position position="92"/>
    </location>
</feature>
<dbReference type="PIRSF" id="PIRSF029792">
    <property type="entry name" value="Pro_racemase"/>
    <property type="match status" value="1"/>
</dbReference>
<dbReference type="InterPro" id="IPR008794">
    <property type="entry name" value="Pro_racemase_fam"/>
</dbReference>
<dbReference type="FunFam" id="3.10.310.10:FF:000005">
    <property type="entry name" value="Proline racemase"/>
    <property type="match status" value="1"/>
</dbReference>
<accession>A0A2V5ISK8</accession>
<evidence type="ECO:0000313" key="3">
    <source>
        <dbReference type="EMBL" id="PYI31600.1"/>
    </source>
</evidence>
<name>A0A2V5ISK8_9EURO</name>
<evidence type="ECO:0000256" key="2">
    <source>
        <dbReference type="PIRSR" id="PIRSR029792-1"/>
    </source>
</evidence>
<dbReference type="SFLD" id="SFLDS00028">
    <property type="entry name" value="Proline_Racemase"/>
    <property type="match status" value="1"/>
</dbReference>
<comment type="similarity">
    <text evidence="1">Belongs to the proline racemase family.</text>
</comment>